<organism evidence="1 2">
    <name type="scientific">Steinernema glaseri</name>
    <dbReference type="NCBI Taxonomy" id="37863"/>
    <lineage>
        <taxon>Eukaryota</taxon>
        <taxon>Metazoa</taxon>
        <taxon>Ecdysozoa</taxon>
        <taxon>Nematoda</taxon>
        <taxon>Chromadorea</taxon>
        <taxon>Rhabditida</taxon>
        <taxon>Tylenchina</taxon>
        <taxon>Panagrolaimomorpha</taxon>
        <taxon>Strongyloidoidea</taxon>
        <taxon>Steinernematidae</taxon>
        <taxon>Steinernema</taxon>
    </lineage>
</organism>
<dbReference type="Proteomes" id="UP000095287">
    <property type="component" value="Unplaced"/>
</dbReference>
<name>A0A1I7ZII3_9BILA</name>
<keyword evidence="1" id="KW-1185">Reference proteome</keyword>
<reference evidence="2" key="1">
    <citation type="submission" date="2016-11" db="UniProtKB">
        <authorList>
            <consortium name="WormBaseParasite"/>
        </authorList>
    </citation>
    <scope>IDENTIFICATION</scope>
</reference>
<proteinExistence type="predicted"/>
<dbReference type="WBParaSite" id="L893_g2676.t1">
    <property type="protein sequence ID" value="L893_g2676.t1"/>
    <property type="gene ID" value="L893_g2676"/>
</dbReference>
<protein>
    <submittedName>
        <fullName evidence="2">Secreted protein</fullName>
    </submittedName>
</protein>
<accession>A0A1I7ZII3</accession>
<dbReference type="AlphaFoldDB" id="A0A1I7ZII3"/>
<evidence type="ECO:0000313" key="2">
    <source>
        <dbReference type="WBParaSite" id="L893_g2676.t1"/>
    </source>
</evidence>
<evidence type="ECO:0000313" key="1">
    <source>
        <dbReference type="Proteomes" id="UP000095287"/>
    </source>
</evidence>
<sequence length="124" mass="14002">MKGDRCDGPSLVGTALARRLLLQYVLERWLSSYVEIQMKGVSQSSLRLPQCGQLWFLATVLLVTPYTCCVRGGGIVQIELIIHYPRRDGFFAFPEQTFNNRRAVNYARSFTSVHSSQPAAIFDT</sequence>